<proteinExistence type="predicted"/>
<evidence type="ECO:0000313" key="3">
    <source>
        <dbReference type="Proteomes" id="UP001558613"/>
    </source>
</evidence>
<protein>
    <submittedName>
        <fullName evidence="2">Uncharacterized protein</fullName>
    </submittedName>
</protein>
<evidence type="ECO:0000256" key="1">
    <source>
        <dbReference type="SAM" id="MobiDB-lite"/>
    </source>
</evidence>
<feature type="compositionally biased region" description="Polar residues" evidence="1">
    <location>
        <begin position="49"/>
        <end position="58"/>
    </location>
</feature>
<gene>
    <name evidence="2" type="ORF">QQF64_008771</name>
</gene>
<dbReference type="EMBL" id="JAYMGO010000015">
    <property type="protein sequence ID" value="KAL1260944.1"/>
    <property type="molecule type" value="Genomic_DNA"/>
</dbReference>
<feature type="region of interest" description="Disordered" evidence="1">
    <location>
        <begin position="49"/>
        <end position="100"/>
    </location>
</feature>
<evidence type="ECO:0000313" key="2">
    <source>
        <dbReference type="EMBL" id="KAL1260944.1"/>
    </source>
</evidence>
<dbReference type="Proteomes" id="UP001558613">
    <property type="component" value="Unassembled WGS sequence"/>
</dbReference>
<sequence>MAGDSPKRGSFKLTAAISTLTAGWLPKTGPNGLLLTPEATVIRSQLASGSCGLTQSKGDGQARYGSDSIQQQTSSPDVPLPLQSREWDTEHSLGVKPWPR</sequence>
<accession>A0ABR3M746</accession>
<comment type="caution">
    <text evidence="2">The sequence shown here is derived from an EMBL/GenBank/DDBJ whole genome shotgun (WGS) entry which is preliminary data.</text>
</comment>
<organism evidence="2 3">
    <name type="scientific">Cirrhinus molitorella</name>
    <name type="common">mud carp</name>
    <dbReference type="NCBI Taxonomy" id="172907"/>
    <lineage>
        <taxon>Eukaryota</taxon>
        <taxon>Metazoa</taxon>
        <taxon>Chordata</taxon>
        <taxon>Craniata</taxon>
        <taxon>Vertebrata</taxon>
        <taxon>Euteleostomi</taxon>
        <taxon>Actinopterygii</taxon>
        <taxon>Neopterygii</taxon>
        <taxon>Teleostei</taxon>
        <taxon>Ostariophysi</taxon>
        <taxon>Cypriniformes</taxon>
        <taxon>Cyprinidae</taxon>
        <taxon>Labeoninae</taxon>
        <taxon>Labeonini</taxon>
        <taxon>Cirrhinus</taxon>
    </lineage>
</organism>
<keyword evidence="3" id="KW-1185">Reference proteome</keyword>
<reference evidence="2 3" key="1">
    <citation type="submission" date="2023-09" db="EMBL/GenBank/DDBJ databases">
        <authorList>
            <person name="Wang M."/>
        </authorList>
    </citation>
    <scope>NUCLEOTIDE SEQUENCE [LARGE SCALE GENOMIC DNA]</scope>
    <source>
        <strain evidence="2">GT-2023</strain>
        <tissue evidence="2">Liver</tissue>
    </source>
</reference>
<feature type="compositionally biased region" description="Polar residues" evidence="1">
    <location>
        <begin position="67"/>
        <end position="76"/>
    </location>
</feature>
<name>A0ABR3M746_9TELE</name>